<dbReference type="EMBL" id="JAUIZM010000006">
    <property type="protein sequence ID" value="KAK1378677.1"/>
    <property type="molecule type" value="Genomic_DNA"/>
</dbReference>
<evidence type="ECO:0000313" key="1">
    <source>
        <dbReference type="EMBL" id="KAK1378677.1"/>
    </source>
</evidence>
<sequence>MVVGRAMWCFLDYYFRSDNHLPCSSKISNGIMLAIVMHLFDIGDHCIIDKEQVLVRRKVRTYLIQTKILLKPKRNSAGALIPPLSMKQSENVLSPDMPTMMTAPVTGQTPQTLKS</sequence>
<accession>A0AAD8MMX0</accession>
<dbReference type="AlphaFoldDB" id="A0AAD8MMX0"/>
<evidence type="ECO:0000313" key="2">
    <source>
        <dbReference type="Proteomes" id="UP001237642"/>
    </source>
</evidence>
<protein>
    <submittedName>
        <fullName evidence="1">Uncharacterized protein</fullName>
    </submittedName>
</protein>
<proteinExistence type="predicted"/>
<keyword evidence="2" id="KW-1185">Reference proteome</keyword>
<reference evidence="1" key="2">
    <citation type="submission" date="2023-05" db="EMBL/GenBank/DDBJ databases">
        <authorList>
            <person name="Schelkunov M.I."/>
        </authorList>
    </citation>
    <scope>NUCLEOTIDE SEQUENCE</scope>
    <source>
        <strain evidence="1">Hsosn_3</strain>
        <tissue evidence="1">Leaf</tissue>
    </source>
</reference>
<reference evidence="1" key="1">
    <citation type="submission" date="2023-02" db="EMBL/GenBank/DDBJ databases">
        <title>Genome of toxic invasive species Heracleum sosnowskyi carries increased number of genes despite the absence of recent whole-genome duplications.</title>
        <authorList>
            <person name="Schelkunov M."/>
            <person name="Shtratnikova V."/>
            <person name="Makarenko M."/>
            <person name="Klepikova A."/>
            <person name="Omelchenko D."/>
            <person name="Novikova G."/>
            <person name="Obukhova E."/>
            <person name="Bogdanov V."/>
            <person name="Penin A."/>
            <person name="Logacheva M."/>
        </authorList>
    </citation>
    <scope>NUCLEOTIDE SEQUENCE</scope>
    <source>
        <strain evidence="1">Hsosn_3</strain>
        <tissue evidence="1">Leaf</tissue>
    </source>
</reference>
<name>A0AAD8MMX0_9APIA</name>
<dbReference type="Proteomes" id="UP001237642">
    <property type="component" value="Unassembled WGS sequence"/>
</dbReference>
<comment type="caution">
    <text evidence="1">The sequence shown here is derived from an EMBL/GenBank/DDBJ whole genome shotgun (WGS) entry which is preliminary data.</text>
</comment>
<gene>
    <name evidence="1" type="ORF">POM88_025421</name>
</gene>
<organism evidence="1 2">
    <name type="scientific">Heracleum sosnowskyi</name>
    <dbReference type="NCBI Taxonomy" id="360622"/>
    <lineage>
        <taxon>Eukaryota</taxon>
        <taxon>Viridiplantae</taxon>
        <taxon>Streptophyta</taxon>
        <taxon>Embryophyta</taxon>
        <taxon>Tracheophyta</taxon>
        <taxon>Spermatophyta</taxon>
        <taxon>Magnoliopsida</taxon>
        <taxon>eudicotyledons</taxon>
        <taxon>Gunneridae</taxon>
        <taxon>Pentapetalae</taxon>
        <taxon>asterids</taxon>
        <taxon>campanulids</taxon>
        <taxon>Apiales</taxon>
        <taxon>Apiaceae</taxon>
        <taxon>Apioideae</taxon>
        <taxon>apioid superclade</taxon>
        <taxon>Tordylieae</taxon>
        <taxon>Tordyliinae</taxon>
        <taxon>Heracleum</taxon>
    </lineage>
</organism>